<dbReference type="SUPFAM" id="SSF52540">
    <property type="entry name" value="P-loop containing nucleoside triphosphate hydrolases"/>
    <property type="match status" value="1"/>
</dbReference>
<dbReference type="GO" id="GO:0005524">
    <property type="term" value="F:ATP binding"/>
    <property type="evidence" value="ECO:0007669"/>
    <property type="project" value="UniProtKB-KW"/>
</dbReference>
<proteinExistence type="inferred from homology"/>
<evidence type="ECO:0000259" key="9">
    <source>
        <dbReference type="PROSITE" id="PS51456"/>
    </source>
</evidence>
<dbReference type="Gene3D" id="3.40.850.10">
    <property type="entry name" value="Kinesin motor domain"/>
    <property type="match status" value="1"/>
</dbReference>
<feature type="domain" description="Myosin motor" evidence="9">
    <location>
        <begin position="104"/>
        <end position="193"/>
    </location>
</feature>
<evidence type="ECO:0000256" key="8">
    <source>
        <dbReference type="PROSITE-ProRule" id="PRU00782"/>
    </source>
</evidence>
<dbReference type="InterPro" id="IPR008989">
    <property type="entry name" value="Myosin_S1_N"/>
</dbReference>
<evidence type="ECO:0000256" key="3">
    <source>
        <dbReference type="ARBA" id="ARBA00022840"/>
    </source>
</evidence>
<feature type="domain" description="Myosin N-terminal SH3-like" evidence="10">
    <location>
        <begin position="51"/>
        <end position="100"/>
    </location>
</feature>
<evidence type="ECO:0000259" key="10">
    <source>
        <dbReference type="PROSITE" id="PS51844"/>
    </source>
</evidence>
<dbReference type="PROSITE" id="PS51456">
    <property type="entry name" value="MYOSIN_MOTOR"/>
    <property type="match status" value="1"/>
</dbReference>
<name>A0A0N5A8U8_9BILA</name>
<dbReference type="AlphaFoldDB" id="A0A0N5A8U8"/>
<keyword evidence="7 8" id="KW-0009">Actin-binding</keyword>
<evidence type="ECO:0000313" key="11">
    <source>
        <dbReference type="Proteomes" id="UP000046393"/>
    </source>
</evidence>
<comment type="similarity">
    <text evidence="1 8">Belongs to the TRAFAC class myosin-kinesin ATPase superfamily. Myosin family.</text>
</comment>
<dbReference type="WBParaSite" id="SMUV_0000050901-mRNA-1">
    <property type="protein sequence ID" value="SMUV_0000050901-mRNA-1"/>
    <property type="gene ID" value="SMUV_0000050901"/>
</dbReference>
<evidence type="ECO:0000256" key="5">
    <source>
        <dbReference type="ARBA" id="ARBA00023123"/>
    </source>
</evidence>
<dbReference type="Pfam" id="PF02736">
    <property type="entry name" value="Myosin_N"/>
    <property type="match status" value="1"/>
</dbReference>
<dbReference type="InterPro" id="IPR027417">
    <property type="entry name" value="P-loop_NTPase"/>
</dbReference>
<evidence type="ECO:0000256" key="2">
    <source>
        <dbReference type="ARBA" id="ARBA00022741"/>
    </source>
</evidence>
<evidence type="ECO:0000256" key="7">
    <source>
        <dbReference type="ARBA" id="ARBA00023203"/>
    </source>
</evidence>
<keyword evidence="2" id="KW-0547">Nucleotide-binding</keyword>
<dbReference type="GO" id="GO:0051015">
    <property type="term" value="F:actin filament binding"/>
    <property type="evidence" value="ECO:0007669"/>
    <property type="project" value="InterPro"/>
</dbReference>
<dbReference type="PANTHER" id="PTHR13140">
    <property type="entry name" value="MYOSIN"/>
    <property type="match status" value="1"/>
</dbReference>
<dbReference type="GO" id="GO:0016020">
    <property type="term" value="C:membrane"/>
    <property type="evidence" value="ECO:0007669"/>
    <property type="project" value="TreeGrafter"/>
</dbReference>
<dbReference type="Proteomes" id="UP000046393">
    <property type="component" value="Unplaced"/>
</dbReference>
<sequence length="193" mass="21900">MKRRDIGDDLNCSQIVSDGYSKVEKLYLKNDVENFYLLKANLKEQASRRYDNKSHKWVPDSAEGFVPAPITVIEGNELTIRMSNNEKIKVNINNAQSINSAKYDKAEDLAVIPYLNEASVLHTLRRRFSALLTYTYAGPVCIFINPYKRLPIYTDSIATMYTGQRCAEMPPHLFAIADGAYRGLLRGASFCVY</sequence>
<dbReference type="GO" id="GO:0016459">
    <property type="term" value="C:myosin complex"/>
    <property type="evidence" value="ECO:0007669"/>
    <property type="project" value="UniProtKB-KW"/>
</dbReference>
<reference evidence="12" key="1">
    <citation type="submission" date="2017-02" db="UniProtKB">
        <authorList>
            <consortium name="WormBaseParasite"/>
        </authorList>
    </citation>
    <scope>IDENTIFICATION</scope>
</reference>
<dbReference type="GO" id="GO:0007015">
    <property type="term" value="P:actin filament organization"/>
    <property type="evidence" value="ECO:0007669"/>
    <property type="project" value="TreeGrafter"/>
</dbReference>
<keyword evidence="6" id="KW-0505">Motor protein</keyword>
<dbReference type="Pfam" id="PF00063">
    <property type="entry name" value="Myosin_head"/>
    <property type="match status" value="1"/>
</dbReference>
<evidence type="ECO:0000256" key="1">
    <source>
        <dbReference type="ARBA" id="ARBA00008314"/>
    </source>
</evidence>
<organism evidence="11 12">
    <name type="scientific">Syphacia muris</name>
    <dbReference type="NCBI Taxonomy" id="451379"/>
    <lineage>
        <taxon>Eukaryota</taxon>
        <taxon>Metazoa</taxon>
        <taxon>Ecdysozoa</taxon>
        <taxon>Nematoda</taxon>
        <taxon>Chromadorea</taxon>
        <taxon>Rhabditida</taxon>
        <taxon>Spirurina</taxon>
        <taxon>Oxyuridomorpha</taxon>
        <taxon>Oxyuroidea</taxon>
        <taxon>Oxyuridae</taxon>
        <taxon>Syphacia</taxon>
    </lineage>
</organism>
<evidence type="ECO:0000256" key="6">
    <source>
        <dbReference type="ARBA" id="ARBA00023175"/>
    </source>
</evidence>
<evidence type="ECO:0000256" key="4">
    <source>
        <dbReference type="ARBA" id="ARBA00023054"/>
    </source>
</evidence>
<dbReference type="InterPro" id="IPR001609">
    <property type="entry name" value="Myosin_head_motor_dom-like"/>
</dbReference>
<protein>
    <submittedName>
        <fullName evidence="12">Myosin motor domain-containing protein</fullName>
    </submittedName>
</protein>
<dbReference type="InterPro" id="IPR004009">
    <property type="entry name" value="SH3_Myosin"/>
</dbReference>
<accession>A0A0N5A8U8</accession>
<keyword evidence="4" id="KW-0175">Coiled coil</keyword>
<evidence type="ECO:0000313" key="12">
    <source>
        <dbReference type="WBParaSite" id="SMUV_0000050901-mRNA-1"/>
    </source>
</evidence>
<dbReference type="STRING" id="451379.A0A0N5A8U8"/>
<dbReference type="GO" id="GO:0000146">
    <property type="term" value="F:microfilament motor activity"/>
    <property type="evidence" value="ECO:0007669"/>
    <property type="project" value="TreeGrafter"/>
</dbReference>
<dbReference type="InterPro" id="IPR036961">
    <property type="entry name" value="Kinesin_motor_dom_sf"/>
</dbReference>
<keyword evidence="3" id="KW-0067">ATP-binding</keyword>
<dbReference type="PROSITE" id="PS51844">
    <property type="entry name" value="SH3_LIKE"/>
    <property type="match status" value="1"/>
</dbReference>
<dbReference type="Gene3D" id="2.30.30.360">
    <property type="entry name" value="Myosin S1 fragment, N-terminal"/>
    <property type="match status" value="1"/>
</dbReference>
<keyword evidence="5 8" id="KW-0518">Myosin</keyword>
<dbReference type="PANTHER" id="PTHR13140:SF857">
    <property type="entry name" value="MYOSIN-11"/>
    <property type="match status" value="1"/>
</dbReference>
<dbReference type="GO" id="GO:0005737">
    <property type="term" value="C:cytoplasm"/>
    <property type="evidence" value="ECO:0007669"/>
    <property type="project" value="UniProtKB-ARBA"/>
</dbReference>
<keyword evidence="11" id="KW-1185">Reference proteome</keyword>
<comment type="caution">
    <text evidence="8">Lacks conserved residue(s) required for the propagation of feature annotation.</text>
</comment>